<dbReference type="Pfam" id="PF08334">
    <property type="entry name" value="T2SSG"/>
    <property type="match status" value="1"/>
</dbReference>
<dbReference type="GO" id="GO:0015627">
    <property type="term" value="C:type II protein secretion system complex"/>
    <property type="evidence" value="ECO:0007669"/>
    <property type="project" value="InterPro"/>
</dbReference>
<dbReference type="RefSeq" id="WP_197356851.1">
    <property type="nucleotide sequence ID" value="NZ_CP036298.1"/>
</dbReference>
<evidence type="ECO:0000313" key="6">
    <source>
        <dbReference type="Proteomes" id="UP000318017"/>
    </source>
</evidence>
<proteinExistence type="predicted"/>
<keyword evidence="6" id="KW-1185">Reference proteome</keyword>
<dbReference type="NCBIfam" id="TIGR02532">
    <property type="entry name" value="IV_pilin_GFxxxE"/>
    <property type="match status" value="1"/>
</dbReference>
<evidence type="ECO:0000313" key="5">
    <source>
        <dbReference type="EMBL" id="QDV22984.1"/>
    </source>
</evidence>
<dbReference type="InterPro" id="IPR000983">
    <property type="entry name" value="Bac_GSPG_pilin"/>
</dbReference>
<dbReference type="Pfam" id="PF07963">
    <property type="entry name" value="N_methyl"/>
    <property type="match status" value="1"/>
</dbReference>
<evidence type="ECO:0000256" key="1">
    <source>
        <dbReference type="ARBA" id="ARBA00022481"/>
    </source>
</evidence>
<evidence type="ECO:0000256" key="3">
    <source>
        <dbReference type="SAM" id="Phobius"/>
    </source>
</evidence>
<evidence type="ECO:0000256" key="2">
    <source>
        <dbReference type="SAM" id="MobiDB-lite"/>
    </source>
</evidence>
<protein>
    <submittedName>
        <fullName evidence="5">Type II secretion system protein G</fullName>
    </submittedName>
</protein>
<dbReference type="InterPro" id="IPR045584">
    <property type="entry name" value="Pilin-like"/>
</dbReference>
<feature type="transmembrane region" description="Helical" evidence="3">
    <location>
        <begin position="21"/>
        <end position="45"/>
    </location>
</feature>
<keyword evidence="1" id="KW-0488">Methylation</keyword>
<dbReference type="SUPFAM" id="SSF54523">
    <property type="entry name" value="Pili subunits"/>
    <property type="match status" value="1"/>
</dbReference>
<reference evidence="5 6" key="1">
    <citation type="submission" date="2019-02" db="EMBL/GenBank/DDBJ databases">
        <title>Deep-cultivation of Planctomycetes and their phenomic and genomic characterization uncovers novel biology.</title>
        <authorList>
            <person name="Wiegand S."/>
            <person name="Jogler M."/>
            <person name="Boedeker C."/>
            <person name="Pinto D."/>
            <person name="Vollmers J."/>
            <person name="Rivas-Marin E."/>
            <person name="Kohn T."/>
            <person name="Peeters S.H."/>
            <person name="Heuer A."/>
            <person name="Rast P."/>
            <person name="Oberbeckmann S."/>
            <person name="Bunk B."/>
            <person name="Jeske O."/>
            <person name="Meyerdierks A."/>
            <person name="Storesund J.E."/>
            <person name="Kallscheuer N."/>
            <person name="Luecker S."/>
            <person name="Lage O.M."/>
            <person name="Pohl T."/>
            <person name="Merkel B.J."/>
            <person name="Hornburger P."/>
            <person name="Mueller R.-W."/>
            <person name="Bruemmer F."/>
            <person name="Labrenz M."/>
            <person name="Spormann A.M."/>
            <person name="Op den Camp H."/>
            <person name="Overmann J."/>
            <person name="Amann R."/>
            <person name="Jetten M.S.M."/>
            <person name="Mascher T."/>
            <person name="Medema M.H."/>
            <person name="Devos D.P."/>
            <person name="Kaster A.-K."/>
            <person name="Ovreas L."/>
            <person name="Rohde M."/>
            <person name="Galperin M.Y."/>
            <person name="Jogler C."/>
        </authorList>
    </citation>
    <scope>NUCLEOTIDE SEQUENCE [LARGE SCALE GENOMIC DNA]</scope>
    <source>
        <strain evidence="5 6">Q31a</strain>
    </source>
</reference>
<dbReference type="GO" id="GO:0015628">
    <property type="term" value="P:protein secretion by the type II secretion system"/>
    <property type="evidence" value="ECO:0007669"/>
    <property type="project" value="InterPro"/>
</dbReference>
<dbReference type="Gene3D" id="3.30.700.10">
    <property type="entry name" value="Glycoprotein, Type 4 Pilin"/>
    <property type="match status" value="1"/>
</dbReference>
<dbReference type="InterPro" id="IPR012902">
    <property type="entry name" value="N_methyl_site"/>
</dbReference>
<keyword evidence="3" id="KW-0472">Membrane</keyword>
<dbReference type="PRINTS" id="PR00813">
    <property type="entry name" value="BCTERIALGSPG"/>
</dbReference>
<dbReference type="KEGG" id="ahel:Q31a_12770"/>
<name>A0A518G318_9BACT</name>
<dbReference type="AlphaFoldDB" id="A0A518G318"/>
<gene>
    <name evidence="5" type="primary">xcpT_3</name>
    <name evidence="5" type="ORF">Q31a_12770</name>
</gene>
<dbReference type="InterPro" id="IPR013545">
    <property type="entry name" value="T2SS_protein-GspG_C"/>
</dbReference>
<keyword evidence="3" id="KW-0812">Transmembrane</keyword>
<dbReference type="Proteomes" id="UP000318017">
    <property type="component" value="Chromosome"/>
</dbReference>
<dbReference type="EMBL" id="CP036298">
    <property type="protein sequence ID" value="QDV22984.1"/>
    <property type="molecule type" value="Genomic_DNA"/>
</dbReference>
<evidence type="ECO:0000259" key="4">
    <source>
        <dbReference type="Pfam" id="PF08334"/>
    </source>
</evidence>
<feature type="domain" description="Type II secretion system protein GspG C-terminal" evidence="4">
    <location>
        <begin position="45"/>
        <end position="137"/>
    </location>
</feature>
<organism evidence="5 6">
    <name type="scientific">Aureliella helgolandensis</name>
    <dbReference type="NCBI Taxonomy" id="2527968"/>
    <lineage>
        <taxon>Bacteria</taxon>
        <taxon>Pseudomonadati</taxon>
        <taxon>Planctomycetota</taxon>
        <taxon>Planctomycetia</taxon>
        <taxon>Pirellulales</taxon>
        <taxon>Pirellulaceae</taxon>
        <taxon>Aureliella</taxon>
    </lineage>
</organism>
<sequence>MPRKLSHSSARRSGRRSAFTLLEVMLVLVIIAAIAGIAVVNIGGFQTRALTKAAKAQMDNYEVLLDSYKLEAFSYPQSLDALYEKPSDLADESKWFQQSKEPIKPDPWGHEYEYTSDGATYELKSMGPDGQSGTEDDIES</sequence>
<accession>A0A518G318</accession>
<feature type="region of interest" description="Disordered" evidence="2">
    <location>
        <begin position="120"/>
        <end position="140"/>
    </location>
</feature>
<keyword evidence="3" id="KW-1133">Transmembrane helix</keyword>